<dbReference type="Pfam" id="PF06972">
    <property type="entry name" value="GIP1_N"/>
    <property type="match status" value="1"/>
</dbReference>
<feature type="region of interest" description="Disordered" evidence="1">
    <location>
        <begin position="251"/>
        <end position="320"/>
    </location>
</feature>
<dbReference type="OrthoDB" id="753279at2759"/>
<accession>A0A9E7HS06</accession>
<dbReference type="SUPFAM" id="SSF46934">
    <property type="entry name" value="UBA-like"/>
    <property type="match status" value="1"/>
</dbReference>
<dbReference type="PANTHER" id="PTHR46775:SF1">
    <property type="entry name" value="FLOCCULATION PROTEIN (DUF1296)"/>
    <property type="match status" value="1"/>
</dbReference>
<feature type="compositionally biased region" description="Basic and acidic residues" evidence="1">
    <location>
        <begin position="301"/>
        <end position="312"/>
    </location>
</feature>
<feature type="compositionally biased region" description="Basic and acidic residues" evidence="1">
    <location>
        <begin position="67"/>
        <end position="79"/>
    </location>
</feature>
<dbReference type="AlphaFoldDB" id="A0A9E7HS06"/>
<evidence type="ECO:0000313" key="4">
    <source>
        <dbReference type="Proteomes" id="UP001055439"/>
    </source>
</evidence>
<dbReference type="EMBL" id="CP097510">
    <property type="protein sequence ID" value="URE36058.1"/>
    <property type="molecule type" value="Genomic_DNA"/>
</dbReference>
<feature type="compositionally biased region" description="Polar residues" evidence="1">
    <location>
        <begin position="255"/>
        <end position="292"/>
    </location>
</feature>
<dbReference type="InterPro" id="IPR044277">
    <property type="entry name" value="GIP1"/>
</dbReference>
<proteinExistence type="predicted"/>
<feature type="region of interest" description="Disordered" evidence="1">
    <location>
        <begin position="61"/>
        <end position="97"/>
    </location>
</feature>
<name>A0A9E7HS06_9LILI</name>
<dbReference type="GO" id="GO:0051082">
    <property type="term" value="F:unfolded protein binding"/>
    <property type="evidence" value="ECO:0007669"/>
    <property type="project" value="TreeGrafter"/>
</dbReference>
<dbReference type="InterPro" id="IPR009060">
    <property type="entry name" value="UBA-like_sf"/>
</dbReference>
<sequence>MNRGGARVSIPPSVRRTIQNIKEIAGHHTDEDIYSMLKECAMDPNETAQKLLLQDTFHEVKRKRDKRRENVREHSDRRWRPGPLGRGGGGGHQNFSYRYLSNGVADRRNITSGNENGVDQGPDNDNTSFLHIATGIGNKSTTFISSTVSGVTNGHNKTDMLSSQGCLSQVSGDSAIMSSEECSAKTNLVTVPSPVGCSPGKLATIKHVIQCRERVVEMATNKVVSDDVSSLMGKGSKEISSSYVNREIQVKSKGSEANQLTGASEAAFSSSEIGPTGIRSSNYGNHSQQPVGSQKAVVPNKEWKPKSAHTDHTQASGIAGNYDVPMMGNAVSQSVSVPASCSVELEETISKLEKKLDEVQLSVRQHVIIPDHLQVAGSERHGLSFGSFDACFNVDFANGDKCDKSATQLSGLLQENEENVEQPSSWSDIPLCCIHIASSASQEDHPEHIQSPRHMPENYSSREAGIYGTSATKEYDQAKQEPVIAPEDPKIPVVPSVSMNSTFGLVPQMFGNQFAPFWSSEPGSCDTNQPNFVPQNGSSVILSTAGSTPLATQAVGAMQSSGVVSQQPVPIFRQTAGVHLSHYPISYGQYFSPFYVPPPALHPFLSSVAFPQQPHIGSMYPPPGTAAAAAPVKFSLSQYKPGANISSSAFIGIPVGYGTYNSTPTCYTHSPVVSSGNSTSKEDLNSTQFKENNIYSSEQQSEGSAAWIPAPGQDNSTLQTTTTFYGIPPHVTFAPTQAGHGALGGIYHPAPAAVHPLVQQSQAAAGAVEMMGPAAGVYQQQPQHAQVNWTGSYRAES</sequence>
<gene>
    <name evidence="3" type="ORF">MUK42_07806</name>
</gene>
<evidence type="ECO:0000259" key="2">
    <source>
        <dbReference type="Pfam" id="PF06972"/>
    </source>
</evidence>
<feature type="domain" description="GBF-interacting protein 1 N-terminal" evidence="2">
    <location>
        <begin position="10"/>
        <end position="69"/>
    </location>
</feature>
<dbReference type="Proteomes" id="UP001055439">
    <property type="component" value="Chromosome 8"/>
</dbReference>
<evidence type="ECO:0000313" key="3">
    <source>
        <dbReference type="EMBL" id="URE36058.1"/>
    </source>
</evidence>
<organism evidence="3 4">
    <name type="scientific">Musa troglodytarum</name>
    <name type="common">fe'i banana</name>
    <dbReference type="NCBI Taxonomy" id="320322"/>
    <lineage>
        <taxon>Eukaryota</taxon>
        <taxon>Viridiplantae</taxon>
        <taxon>Streptophyta</taxon>
        <taxon>Embryophyta</taxon>
        <taxon>Tracheophyta</taxon>
        <taxon>Spermatophyta</taxon>
        <taxon>Magnoliopsida</taxon>
        <taxon>Liliopsida</taxon>
        <taxon>Zingiberales</taxon>
        <taxon>Musaceae</taxon>
        <taxon>Musa</taxon>
    </lineage>
</organism>
<dbReference type="PANTHER" id="PTHR46775">
    <property type="entry name" value="FLOCCULATION PROTEIN (DUF1296)"/>
    <property type="match status" value="1"/>
</dbReference>
<keyword evidence="4" id="KW-1185">Reference proteome</keyword>
<reference evidence="3" key="1">
    <citation type="submission" date="2022-05" db="EMBL/GenBank/DDBJ databases">
        <title>The Musa troglodytarum L. genome provides insights into the mechanism of non-climacteric behaviour and enrichment of carotenoids.</title>
        <authorList>
            <person name="Wang J."/>
        </authorList>
    </citation>
    <scope>NUCLEOTIDE SEQUENCE</scope>
    <source>
        <tissue evidence="3">Leaf</tissue>
    </source>
</reference>
<evidence type="ECO:0000256" key="1">
    <source>
        <dbReference type="SAM" id="MobiDB-lite"/>
    </source>
</evidence>
<protein>
    <recommendedName>
        <fullName evidence="2">GBF-interacting protein 1 N-terminal domain-containing protein</fullName>
    </recommendedName>
</protein>
<dbReference type="InterPro" id="IPR009719">
    <property type="entry name" value="GIP1_N"/>
</dbReference>